<dbReference type="UniPathway" id="UPA00193"/>
<dbReference type="CDD" id="cd00537">
    <property type="entry name" value="MTHFR"/>
    <property type="match status" value="1"/>
</dbReference>
<dbReference type="Gene3D" id="3.20.20.220">
    <property type="match status" value="1"/>
</dbReference>
<keyword evidence="6 12" id="KW-0274">FAD</keyword>
<dbReference type="InterPro" id="IPR029041">
    <property type="entry name" value="FAD-linked_oxidoreductase-like"/>
</dbReference>
<evidence type="ECO:0000256" key="3">
    <source>
        <dbReference type="ARBA" id="ARBA00006743"/>
    </source>
</evidence>
<dbReference type="EC" id="1.5.1.54" evidence="12"/>
<evidence type="ECO:0000256" key="11">
    <source>
        <dbReference type="ARBA" id="ARBA00048628"/>
    </source>
</evidence>
<evidence type="ECO:0000256" key="9">
    <source>
        <dbReference type="ARBA" id="ARBA00023167"/>
    </source>
</evidence>
<evidence type="ECO:0000256" key="1">
    <source>
        <dbReference type="ARBA" id="ARBA00001974"/>
    </source>
</evidence>
<comment type="similarity">
    <text evidence="3 12">Belongs to the methylenetetrahydrofolate reductase family.</text>
</comment>
<dbReference type="RefSeq" id="WP_102197739.1">
    <property type="nucleotide sequence ID" value="NZ_JAHAHW010000022.1"/>
</dbReference>
<evidence type="ECO:0000313" key="13">
    <source>
        <dbReference type="EMBL" id="PMC81767.1"/>
    </source>
</evidence>
<dbReference type="GO" id="GO:0005829">
    <property type="term" value="C:cytosol"/>
    <property type="evidence" value="ECO:0007669"/>
    <property type="project" value="InterPro"/>
</dbReference>
<dbReference type="InterPro" id="IPR004620">
    <property type="entry name" value="MTHF_reductase_bac"/>
</dbReference>
<keyword evidence="4" id="KW-0028">Amino-acid biosynthesis</keyword>
<evidence type="ECO:0000256" key="8">
    <source>
        <dbReference type="ARBA" id="ARBA00023027"/>
    </source>
</evidence>
<protein>
    <recommendedName>
        <fullName evidence="12">Methylenetetrahydrofolate reductase</fullName>
        <ecNumber evidence="12">1.5.1.54</ecNumber>
    </recommendedName>
</protein>
<reference evidence="13 14" key="1">
    <citation type="submission" date="2017-09" db="EMBL/GenBank/DDBJ databases">
        <title>Bacterial strain isolated from the female urinary microbiota.</title>
        <authorList>
            <person name="Thomas-White K."/>
            <person name="Kumar N."/>
            <person name="Forster S."/>
            <person name="Putonti C."/>
            <person name="Lawley T."/>
            <person name="Wolfe A.J."/>
        </authorList>
    </citation>
    <scope>NUCLEOTIDE SEQUENCE [LARGE SCALE GENOMIC DNA]</scope>
    <source>
        <strain evidence="13 14">UMB0204</strain>
    </source>
</reference>
<dbReference type="GO" id="GO:0009086">
    <property type="term" value="P:methionine biosynthetic process"/>
    <property type="evidence" value="ECO:0007669"/>
    <property type="project" value="UniProtKB-KW"/>
</dbReference>
<comment type="cofactor">
    <cofactor evidence="1 12">
        <name>FAD</name>
        <dbReference type="ChEBI" id="CHEBI:57692"/>
    </cofactor>
</comment>
<keyword evidence="7 12" id="KW-0560">Oxidoreductase</keyword>
<dbReference type="GO" id="GO:0106312">
    <property type="term" value="F:methylenetetrahydrofolate reductase (NADH) activity"/>
    <property type="evidence" value="ECO:0007669"/>
    <property type="project" value="UniProtKB-EC"/>
</dbReference>
<proteinExistence type="inferred from homology"/>
<dbReference type="AlphaFoldDB" id="A0A2N6UJ31"/>
<comment type="pathway">
    <text evidence="2 12">One-carbon metabolism; tetrahydrofolate interconversion.</text>
</comment>
<evidence type="ECO:0000256" key="5">
    <source>
        <dbReference type="ARBA" id="ARBA00022630"/>
    </source>
</evidence>
<keyword evidence="5 12" id="KW-0285">Flavoprotein</keyword>
<dbReference type="Pfam" id="PF02219">
    <property type="entry name" value="MTHFR"/>
    <property type="match status" value="1"/>
</dbReference>
<dbReference type="PANTHER" id="PTHR45754">
    <property type="entry name" value="METHYLENETETRAHYDROFOLATE REDUCTASE"/>
    <property type="match status" value="1"/>
</dbReference>
<dbReference type="EMBL" id="PNHP01000002">
    <property type="protein sequence ID" value="PMC81767.1"/>
    <property type="molecule type" value="Genomic_DNA"/>
</dbReference>
<dbReference type="GO" id="GO:0071949">
    <property type="term" value="F:FAD binding"/>
    <property type="evidence" value="ECO:0007669"/>
    <property type="project" value="TreeGrafter"/>
</dbReference>
<dbReference type="Proteomes" id="UP000235658">
    <property type="component" value="Unassembled WGS sequence"/>
</dbReference>
<dbReference type="GO" id="GO:0035999">
    <property type="term" value="P:tetrahydrofolate interconversion"/>
    <property type="evidence" value="ECO:0007669"/>
    <property type="project" value="UniProtKB-UniPathway"/>
</dbReference>
<comment type="pathway">
    <text evidence="10">Amino-acid biosynthesis; L-methionine biosynthesis via de novo pathway.</text>
</comment>
<evidence type="ECO:0000256" key="10">
    <source>
        <dbReference type="ARBA" id="ARBA00034478"/>
    </source>
</evidence>
<comment type="catalytic activity">
    <reaction evidence="11">
        <text>(6S)-5-methyl-5,6,7,8-tetrahydrofolate + NAD(+) = (6R)-5,10-methylene-5,6,7,8-tetrahydrofolate + NADH + H(+)</text>
        <dbReference type="Rhea" id="RHEA:19821"/>
        <dbReference type="ChEBI" id="CHEBI:15378"/>
        <dbReference type="ChEBI" id="CHEBI:15636"/>
        <dbReference type="ChEBI" id="CHEBI:18608"/>
        <dbReference type="ChEBI" id="CHEBI:57540"/>
        <dbReference type="ChEBI" id="CHEBI:57945"/>
        <dbReference type="EC" id="1.5.1.54"/>
    </reaction>
    <physiologicalReaction direction="right-to-left" evidence="11">
        <dbReference type="Rhea" id="RHEA:19823"/>
    </physiologicalReaction>
</comment>
<evidence type="ECO:0000313" key="14">
    <source>
        <dbReference type="Proteomes" id="UP000235658"/>
    </source>
</evidence>
<dbReference type="PANTHER" id="PTHR45754:SF3">
    <property type="entry name" value="METHYLENETETRAHYDROFOLATE REDUCTASE (NADPH)"/>
    <property type="match status" value="1"/>
</dbReference>
<evidence type="ECO:0000256" key="4">
    <source>
        <dbReference type="ARBA" id="ARBA00022605"/>
    </source>
</evidence>
<name>A0A2N6UJ31_9FIRM</name>
<dbReference type="InterPro" id="IPR003171">
    <property type="entry name" value="Mehydrof_redctse-like"/>
</dbReference>
<keyword evidence="8" id="KW-0520">NAD</keyword>
<gene>
    <name evidence="13" type="primary">metF</name>
    <name evidence="13" type="ORF">CJ192_03145</name>
</gene>
<dbReference type="SUPFAM" id="SSF51730">
    <property type="entry name" value="FAD-linked oxidoreductase"/>
    <property type="match status" value="1"/>
</dbReference>
<evidence type="ECO:0000256" key="7">
    <source>
        <dbReference type="ARBA" id="ARBA00023002"/>
    </source>
</evidence>
<sequence>MNIGSKDCVLSFEVFPPRKNLPIESIYNTIDRLIDLKPESISVTYGAAGNDTSKRTFELAGQIKKHGVESVAHLISIGLSEDELTRKLKILKEKNVNKILALRGDIPKFSYEKGDFDHASDLIRSIKEKGNFYVMAAAYPEGHIDSPNLVEDIKNLRKKVDAGCDSLVTQLFFDNEDFYRFRDMCDLAGIDVPIQAGIMPVINKKQIEKMISLNGIKLPKKFLKIMKRYEGDKIAMRDCGIAYAVDQIVDLISSGVEGIHLYTMNNPYIAEKIHESIKNLIKL</sequence>
<keyword evidence="9" id="KW-0486">Methionine biosynthesis</keyword>
<evidence type="ECO:0000256" key="12">
    <source>
        <dbReference type="RuleBase" id="RU003862"/>
    </source>
</evidence>
<dbReference type="GeneID" id="84578179"/>
<evidence type="ECO:0000256" key="2">
    <source>
        <dbReference type="ARBA" id="ARBA00004777"/>
    </source>
</evidence>
<comment type="caution">
    <text evidence="13">The sequence shown here is derived from an EMBL/GenBank/DDBJ whole genome shotgun (WGS) entry which is preliminary data.</text>
</comment>
<organism evidence="13 14">
    <name type="scientific">Anaerococcus hydrogenalis</name>
    <dbReference type="NCBI Taxonomy" id="33029"/>
    <lineage>
        <taxon>Bacteria</taxon>
        <taxon>Bacillati</taxon>
        <taxon>Bacillota</taxon>
        <taxon>Tissierellia</taxon>
        <taxon>Tissierellales</taxon>
        <taxon>Peptoniphilaceae</taxon>
        <taxon>Anaerococcus</taxon>
    </lineage>
</organism>
<accession>A0A2N6UJ31</accession>
<dbReference type="NCBIfam" id="TIGR00676">
    <property type="entry name" value="fadh2"/>
    <property type="match status" value="1"/>
</dbReference>
<evidence type="ECO:0000256" key="6">
    <source>
        <dbReference type="ARBA" id="ARBA00022827"/>
    </source>
</evidence>